<dbReference type="Pfam" id="PF01593">
    <property type="entry name" value="Amino_oxidase"/>
    <property type="match status" value="1"/>
</dbReference>
<evidence type="ECO:0000259" key="4">
    <source>
        <dbReference type="Pfam" id="PF01593"/>
    </source>
</evidence>
<dbReference type="SUPFAM" id="SSF51905">
    <property type="entry name" value="FAD/NAD(P)-binding domain"/>
    <property type="match status" value="1"/>
</dbReference>
<dbReference type="Proteomes" id="UP001205906">
    <property type="component" value="Unassembled WGS sequence"/>
</dbReference>
<dbReference type="Pfam" id="PF13450">
    <property type="entry name" value="NAD_binding_8"/>
    <property type="match status" value="1"/>
</dbReference>
<dbReference type="Gene3D" id="3.50.50.60">
    <property type="entry name" value="FAD/NAD(P)-binding domain"/>
    <property type="match status" value="2"/>
</dbReference>
<dbReference type="InterPro" id="IPR036188">
    <property type="entry name" value="FAD/NAD-bd_sf"/>
</dbReference>
<comment type="caution">
    <text evidence="5">The sequence shown here is derived from an EMBL/GenBank/DDBJ whole genome shotgun (WGS) entry which is preliminary data.</text>
</comment>
<evidence type="ECO:0000313" key="5">
    <source>
        <dbReference type="EMBL" id="MCO6049263.1"/>
    </source>
</evidence>
<comment type="function">
    <text evidence="1">Probable oxidoreductase that may play a role as regulator of mitochondrial function.</text>
</comment>
<dbReference type="RefSeq" id="WP_252816842.1">
    <property type="nucleotide sequence ID" value="NZ_JAMXQS010000002.1"/>
</dbReference>
<comment type="subunit">
    <text evidence="2">Interacts with COX5B; this interaction may contribute to localize PYROXD2 to the inner face of the inner mitochondrial membrane.</text>
</comment>
<proteinExistence type="predicted"/>
<keyword evidence="6" id="KW-1185">Reference proteome</keyword>
<dbReference type="PANTHER" id="PTHR10668:SF103">
    <property type="entry name" value="PYRIDINE NUCLEOTIDE-DISULFIDE OXIDOREDUCTASE DOMAIN-CONTAINING PROTEIN 2"/>
    <property type="match status" value="1"/>
</dbReference>
<dbReference type="EMBL" id="JAMXQS010000002">
    <property type="protein sequence ID" value="MCO6049263.1"/>
    <property type="molecule type" value="Genomic_DNA"/>
</dbReference>
<dbReference type="PANTHER" id="PTHR10668">
    <property type="entry name" value="PHYTOENE DEHYDROGENASE"/>
    <property type="match status" value="1"/>
</dbReference>
<evidence type="ECO:0000256" key="3">
    <source>
        <dbReference type="ARBA" id="ARBA00040298"/>
    </source>
</evidence>
<protein>
    <recommendedName>
        <fullName evidence="3">Pyridine nucleotide-disulfide oxidoreductase domain-containing protein 2</fullName>
    </recommendedName>
</protein>
<evidence type="ECO:0000256" key="2">
    <source>
        <dbReference type="ARBA" id="ARBA00038825"/>
    </source>
</evidence>
<name>A0ABT1C356_9HYPH</name>
<reference evidence="5 6" key="1">
    <citation type="submission" date="2022-06" db="EMBL/GenBank/DDBJ databases">
        <title>Mesorhizobium sp. strain RP14 Genome sequencing and assembly.</title>
        <authorList>
            <person name="Kim I."/>
        </authorList>
    </citation>
    <scope>NUCLEOTIDE SEQUENCE [LARGE SCALE GENOMIC DNA]</scope>
    <source>
        <strain evidence="6">RP14(2022)</strain>
    </source>
</reference>
<evidence type="ECO:0000256" key="1">
    <source>
        <dbReference type="ARBA" id="ARBA00037217"/>
    </source>
</evidence>
<gene>
    <name evidence="5" type="ORF">NGM99_05595</name>
</gene>
<sequence length="530" mass="58180">MAETWDAVVVGGGHNGLVCGAYLARAGARVCVLERRSLTGGAAVTEEVWPGYKVSTASYIMGLLQPKIILDLELQKHGFEVMDTPPAVFPLASGKIFTAWGSADKFLAEIAKCSMKDAEAYPHYRAHLMGLAPFLKQLMFETPVDPGSKSPRDLARLSGFVWRFRKIGSKFFDIYDLLTLSAYDYLSRWFESDEVKLVLGFFAGGGGGNSSLRTPGSAYMLVRSVVRDQDTPAGPSGFVRGGMGAISDAIRRSGEAHGMVVRTDATVDEILVENHAATGVRLQGGETIRAKIVIANANAKTTFLRLLPAHALPAPFVRQIESFRSQSTVFRINLALDGLPSFPAIQAEGRNAYPAQVTIGDSVDYMDRAHDQARYGRIADKPFLIVKTPSVVDPTLAPTGHHVMNIFGGHAPYELRDGDWDTRREELYETAMNVLRAHAPDIDRHILHRQILTPLDLERIFDLPNGHVHHGEISADQIFFRRPAPHYADYRTPVKRLYQCGASTHPGGGVTGVPGHNAARVILSERRQWS</sequence>
<organism evidence="5 6">
    <name type="scientific">Mesorhizobium liriopis</name>
    <dbReference type="NCBI Taxonomy" id="2953882"/>
    <lineage>
        <taxon>Bacteria</taxon>
        <taxon>Pseudomonadati</taxon>
        <taxon>Pseudomonadota</taxon>
        <taxon>Alphaproteobacteria</taxon>
        <taxon>Hyphomicrobiales</taxon>
        <taxon>Phyllobacteriaceae</taxon>
        <taxon>Mesorhizobium</taxon>
    </lineage>
</organism>
<accession>A0ABT1C356</accession>
<feature type="domain" description="Amine oxidase" evidence="4">
    <location>
        <begin position="197"/>
        <end position="513"/>
    </location>
</feature>
<dbReference type="InterPro" id="IPR002937">
    <property type="entry name" value="Amino_oxidase"/>
</dbReference>
<evidence type="ECO:0000313" key="6">
    <source>
        <dbReference type="Proteomes" id="UP001205906"/>
    </source>
</evidence>